<reference evidence="1" key="2">
    <citation type="journal article" date="2009" name="Mol. Biotechnol.">
        <title>Full-length normalization subtractive hybridization: a novel method for generating differentially expressed cDNAs.</title>
        <authorList>
            <person name="Dai Z.M."/>
            <person name="Zhu X.J."/>
            <person name="Yang W.J."/>
        </authorList>
    </citation>
    <scope>NUCLEOTIDE SEQUENCE</scope>
</reference>
<reference evidence="1" key="1">
    <citation type="submission" date="2007-01" db="EMBL/GenBank/DDBJ databases">
        <authorList>
            <person name="Dai Z.-M."/>
            <person name="Zhu X.-J."/>
            <person name="Yang W.-J."/>
        </authorList>
    </citation>
    <scope>NUCLEOTIDE SEQUENCE</scope>
</reference>
<name>B8LG45_MACRS</name>
<organism evidence="1">
    <name type="scientific">Macrobrachium rosenbergii</name>
    <name type="common">Giant fresh water prawn</name>
    <dbReference type="NCBI Taxonomy" id="79674"/>
    <lineage>
        <taxon>Eukaryota</taxon>
        <taxon>Metazoa</taxon>
        <taxon>Ecdysozoa</taxon>
        <taxon>Arthropoda</taxon>
        <taxon>Crustacea</taxon>
        <taxon>Multicrustacea</taxon>
        <taxon>Malacostraca</taxon>
        <taxon>Eumalacostraca</taxon>
        <taxon>Eucarida</taxon>
        <taxon>Decapoda</taxon>
        <taxon>Pleocyemata</taxon>
        <taxon>Caridea</taxon>
        <taxon>Palaemonoidea</taxon>
        <taxon>Palaemonidae</taxon>
        <taxon>Macrobrachium</taxon>
    </lineage>
</organism>
<proteinExistence type="evidence at transcript level"/>
<evidence type="ECO:0000313" key="1">
    <source>
        <dbReference type="EMBL" id="ABQ41253.1"/>
    </source>
</evidence>
<dbReference type="AlphaFoldDB" id="B8LG45"/>
<feature type="non-terminal residue" evidence="1">
    <location>
        <position position="1"/>
    </location>
</feature>
<protein>
    <submittedName>
        <fullName evidence="1">Male reproductive-related protein</fullName>
    </submittedName>
</protein>
<dbReference type="EMBL" id="EF364540">
    <property type="protein sequence ID" value="ABQ41253.1"/>
    <property type="molecule type" value="mRNA"/>
</dbReference>
<sequence length="63" mass="6831">SHPCLQLKVPFVSPLPSAKGSFCLTLAFSQRFLLSHHCLQLKVPFVSPLPSAKGSFCLTLAFS</sequence>
<accession>B8LG45</accession>